<dbReference type="Pfam" id="PF24962">
    <property type="entry name" value="DUF7767"/>
    <property type="match status" value="1"/>
</dbReference>
<evidence type="ECO:0000259" key="2">
    <source>
        <dbReference type="Pfam" id="PF14420"/>
    </source>
</evidence>
<dbReference type="AlphaFoldDB" id="A0AA40BC17"/>
<reference evidence="5" key="1">
    <citation type="submission" date="2023-06" db="EMBL/GenBank/DDBJ databases">
        <title>Genome-scale phylogeny and comparative genomics of the fungal order Sordariales.</title>
        <authorList>
            <consortium name="Lawrence Berkeley National Laboratory"/>
            <person name="Hensen N."/>
            <person name="Bonometti L."/>
            <person name="Westerberg I."/>
            <person name="Brannstrom I.O."/>
            <person name="Guillou S."/>
            <person name="Cros-Aarteil S."/>
            <person name="Calhoun S."/>
            <person name="Haridas S."/>
            <person name="Kuo A."/>
            <person name="Mondo S."/>
            <person name="Pangilinan J."/>
            <person name="Riley R."/>
            <person name="Labutti K."/>
            <person name="Andreopoulos B."/>
            <person name="Lipzen A."/>
            <person name="Chen C."/>
            <person name="Yanf M."/>
            <person name="Daum C."/>
            <person name="Ng V."/>
            <person name="Clum A."/>
            <person name="Steindorff A."/>
            <person name="Ohm R."/>
            <person name="Martin F."/>
            <person name="Silar P."/>
            <person name="Natvig D."/>
            <person name="Lalanne C."/>
            <person name="Gautier V."/>
            <person name="Ament-Velasquez S.L."/>
            <person name="Kruys A."/>
            <person name="Hutchinson M.I."/>
            <person name="Powell A.J."/>
            <person name="Barry K."/>
            <person name="Miller A.N."/>
            <person name="Grigoriev I.V."/>
            <person name="Debuchy R."/>
            <person name="Gladieux P."/>
            <person name="Thoren M.H."/>
            <person name="Johannesson H."/>
        </authorList>
    </citation>
    <scope>NUCLEOTIDE SEQUENCE</scope>
    <source>
        <strain evidence="5">SMH4607-1</strain>
    </source>
</reference>
<feature type="domain" description="Tri-helical" evidence="3">
    <location>
        <begin position="332"/>
        <end position="418"/>
    </location>
</feature>
<dbReference type="EMBL" id="JAUKUA010000001">
    <property type="protein sequence ID" value="KAK0731535.1"/>
    <property type="molecule type" value="Genomic_DNA"/>
</dbReference>
<dbReference type="Pfam" id="PF24465">
    <property type="entry name" value="Tri-helical"/>
    <property type="match status" value="2"/>
</dbReference>
<evidence type="ECO:0000259" key="3">
    <source>
        <dbReference type="Pfam" id="PF24465"/>
    </source>
</evidence>
<proteinExistence type="predicted"/>
<feature type="compositionally biased region" description="Basic and acidic residues" evidence="1">
    <location>
        <begin position="189"/>
        <end position="207"/>
    </location>
</feature>
<evidence type="ECO:0008006" key="7">
    <source>
        <dbReference type="Google" id="ProtNLM"/>
    </source>
</evidence>
<evidence type="ECO:0000313" key="6">
    <source>
        <dbReference type="Proteomes" id="UP001172102"/>
    </source>
</evidence>
<evidence type="ECO:0000259" key="4">
    <source>
        <dbReference type="Pfam" id="PF24962"/>
    </source>
</evidence>
<dbReference type="Pfam" id="PF14420">
    <property type="entry name" value="Clr5"/>
    <property type="match status" value="1"/>
</dbReference>
<dbReference type="InterPro" id="IPR056669">
    <property type="entry name" value="DUF7767"/>
</dbReference>
<feature type="domain" description="Tri-helical" evidence="3">
    <location>
        <begin position="240"/>
        <end position="322"/>
    </location>
</feature>
<feature type="compositionally biased region" description="Acidic residues" evidence="1">
    <location>
        <begin position="124"/>
        <end position="146"/>
    </location>
</feature>
<feature type="domain" description="DUF7767" evidence="4">
    <location>
        <begin position="580"/>
        <end position="675"/>
    </location>
</feature>
<dbReference type="PANTHER" id="PTHR38788">
    <property type="entry name" value="CLR5 DOMAIN-CONTAINING PROTEIN"/>
    <property type="match status" value="1"/>
</dbReference>
<sequence length="681" mass="76796">MVYDWEPHRETCYSLFIEQRKSLDDVIDYLRAAHNFSASRRAYQVQFKRWEFPPKHKRLWKNDELVARVRELWERNLTQKEMLSVLEEEGYELEARELVSLRTKHKMRLRETVGAFGGLREKSTEDEEEETDSSDSDEGEEEEEDGNDGRGGHDESTMSIDGYEVATGDQSQSPAVPSQHVGLTPAQLARKEERRRVLEAESRERYATKKRRRRTKAYAGLPADPPGPPRFPSEMTLEESKTALQLENDAYKMVRQKFQSICEEAGVIKKTIAGPEKWEALKNQLVRDSMHLRAVMWDQDNMDQKRLAIDIIACDVTKRMRVASSAMTIAQAKTILGLNPEQGREIRGSLYKILMEDQFTCRHEEGTEHWEELKGKWLAGSELLGQLAAPIGSEEDQRRMTKAIDLLARDVMRRYRDDQNKKANKPPDDQNPKPPPRRRGKAKPPATFGIVYGPTPSSGFALESNPKTKKQPRANVAMSSTRRSQRGRSPPGPVLHTQSRLLPPSDIEQPQPDLSAMDAQLGASLLLASESQNPFAGDQYVQGYTAAHPHTHDHNTHNIHNAQAAPVYHHQPPPPPQSVATIAVYFRLHPASTVFPSATPMWISTLGARSIDVLRSTAVEKFTDVVCMAIEGVIKDGKGGELPLPINDDAELETYLQHLQGMGVGAPTFSVQLVAGQRDWV</sequence>
<dbReference type="Proteomes" id="UP001172102">
    <property type="component" value="Unassembled WGS sequence"/>
</dbReference>
<feature type="domain" description="Clr5" evidence="2">
    <location>
        <begin position="1"/>
        <end position="53"/>
    </location>
</feature>
<dbReference type="PANTHER" id="PTHR38788:SF5">
    <property type="entry name" value="CLR5 DOMAIN-CONTAINING PROTEIN"/>
    <property type="match status" value="1"/>
</dbReference>
<name>A0AA40BC17_9PEZI</name>
<organism evidence="5 6">
    <name type="scientific">Lasiosphaeris hirsuta</name>
    <dbReference type="NCBI Taxonomy" id="260670"/>
    <lineage>
        <taxon>Eukaryota</taxon>
        <taxon>Fungi</taxon>
        <taxon>Dikarya</taxon>
        <taxon>Ascomycota</taxon>
        <taxon>Pezizomycotina</taxon>
        <taxon>Sordariomycetes</taxon>
        <taxon>Sordariomycetidae</taxon>
        <taxon>Sordariales</taxon>
        <taxon>Lasiosphaeriaceae</taxon>
        <taxon>Lasiosphaeris</taxon>
    </lineage>
</organism>
<protein>
    <recommendedName>
        <fullName evidence="7">Clr5 domain-containing protein</fullName>
    </recommendedName>
</protein>
<evidence type="ECO:0000256" key="1">
    <source>
        <dbReference type="SAM" id="MobiDB-lite"/>
    </source>
</evidence>
<comment type="caution">
    <text evidence="5">The sequence shown here is derived from an EMBL/GenBank/DDBJ whole genome shotgun (WGS) entry which is preliminary data.</text>
</comment>
<dbReference type="InterPro" id="IPR057940">
    <property type="entry name" value="Tri-helical_dom"/>
</dbReference>
<feature type="region of interest" description="Disordered" evidence="1">
    <location>
        <begin position="417"/>
        <end position="509"/>
    </location>
</feature>
<feature type="compositionally biased region" description="Basic and acidic residues" evidence="1">
    <location>
        <begin position="147"/>
        <end position="156"/>
    </location>
</feature>
<dbReference type="InterPro" id="IPR025676">
    <property type="entry name" value="Clr5_dom"/>
</dbReference>
<feature type="region of interest" description="Disordered" evidence="1">
    <location>
        <begin position="116"/>
        <end position="229"/>
    </location>
</feature>
<feature type="compositionally biased region" description="Basic and acidic residues" evidence="1">
    <location>
        <begin position="417"/>
        <end position="431"/>
    </location>
</feature>
<accession>A0AA40BC17</accession>
<gene>
    <name evidence="5" type="ORF">B0H67DRAFT_477462</name>
</gene>
<evidence type="ECO:0000313" key="5">
    <source>
        <dbReference type="EMBL" id="KAK0731535.1"/>
    </source>
</evidence>
<keyword evidence="6" id="KW-1185">Reference proteome</keyword>